<dbReference type="KEGG" id="sarg:HKX69_34175"/>
<dbReference type="InterPro" id="IPR000914">
    <property type="entry name" value="SBP_5_dom"/>
</dbReference>
<dbReference type="InterPro" id="IPR039424">
    <property type="entry name" value="SBP_5"/>
</dbReference>
<feature type="chain" id="PRO_5026674749" evidence="1">
    <location>
        <begin position="33"/>
        <end position="540"/>
    </location>
</feature>
<reference evidence="3 4" key="1">
    <citation type="submission" date="2020-05" db="EMBL/GenBank/DDBJ databases">
        <authorList>
            <person name="Li K."/>
        </authorList>
    </citation>
    <scope>NUCLEOTIDE SEQUENCE [LARGE SCALE GENOMIC DNA]</scope>
    <source>
        <strain evidence="4">jing01</strain>
    </source>
</reference>
<keyword evidence="1" id="KW-0732">Signal</keyword>
<dbReference type="GO" id="GO:0042597">
    <property type="term" value="C:periplasmic space"/>
    <property type="evidence" value="ECO:0007669"/>
    <property type="project" value="UniProtKB-ARBA"/>
</dbReference>
<dbReference type="GO" id="GO:1904680">
    <property type="term" value="F:peptide transmembrane transporter activity"/>
    <property type="evidence" value="ECO:0007669"/>
    <property type="project" value="TreeGrafter"/>
</dbReference>
<gene>
    <name evidence="3" type="ORF">HKX69_34175</name>
</gene>
<organism evidence="3 4">
    <name type="scientific">Streptomyces argyrophylli</name>
    <dbReference type="NCBI Taxonomy" id="2726118"/>
    <lineage>
        <taxon>Bacteria</taxon>
        <taxon>Bacillati</taxon>
        <taxon>Actinomycetota</taxon>
        <taxon>Actinomycetes</taxon>
        <taxon>Kitasatosporales</taxon>
        <taxon>Streptomycetaceae</taxon>
        <taxon>Streptomyces</taxon>
    </lineage>
</organism>
<dbReference type="Gene3D" id="3.40.190.10">
    <property type="entry name" value="Periplasmic binding protein-like II"/>
    <property type="match status" value="1"/>
</dbReference>
<dbReference type="Proteomes" id="UP000502641">
    <property type="component" value="Chromosome"/>
</dbReference>
<evidence type="ECO:0000259" key="2">
    <source>
        <dbReference type="Pfam" id="PF00496"/>
    </source>
</evidence>
<dbReference type="EMBL" id="CP053189">
    <property type="protein sequence ID" value="QJS13915.1"/>
    <property type="molecule type" value="Genomic_DNA"/>
</dbReference>
<dbReference type="AlphaFoldDB" id="A0A6M4PS23"/>
<keyword evidence="4" id="KW-1185">Reference proteome</keyword>
<dbReference type="PROSITE" id="PS51257">
    <property type="entry name" value="PROKAR_LIPOPROTEIN"/>
    <property type="match status" value="1"/>
</dbReference>
<dbReference type="RefSeq" id="WP_171159308.1">
    <property type="nucleotide sequence ID" value="NZ_CP053189.1"/>
</dbReference>
<dbReference type="GO" id="GO:0015833">
    <property type="term" value="P:peptide transport"/>
    <property type="evidence" value="ECO:0007669"/>
    <property type="project" value="TreeGrafter"/>
</dbReference>
<dbReference type="PANTHER" id="PTHR30290">
    <property type="entry name" value="PERIPLASMIC BINDING COMPONENT OF ABC TRANSPORTER"/>
    <property type="match status" value="1"/>
</dbReference>
<dbReference type="SUPFAM" id="SSF53850">
    <property type="entry name" value="Periplasmic binding protein-like II"/>
    <property type="match status" value="1"/>
</dbReference>
<evidence type="ECO:0000313" key="4">
    <source>
        <dbReference type="Proteomes" id="UP000502641"/>
    </source>
</evidence>
<name>A0A6M4PS23_9ACTN</name>
<dbReference type="InterPro" id="IPR030678">
    <property type="entry name" value="Peptide/Ni-bd"/>
</dbReference>
<evidence type="ECO:0000313" key="3">
    <source>
        <dbReference type="EMBL" id="QJS13915.1"/>
    </source>
</evidence>
<dbReference type="PIRSF" id="PIRSF002741">
    <property type="entry name" value="MppA"/>
    <property type="match status" value="1"/>
</dbReference>
<dbReference type="Gene3D" id="3.10.105.10">
    <property type="entry name" value="Dipeptide-binding Protein, Domain 3"/>
    <property type="match status" value="1"/>
</dbReference>
<dbReference type="GO" id="GO:0043190">
    <property type="term" value="C:ATP-binding cassette (ABC) transporter complex"/>
    <property type="evidence" value="ECO:0007669"/>
    <property type="project" value="InterPro"/>
</dbReference>
<proteinExistence type="predicted"/>
<protein>
    <submittedName>
        <fullName evidence="3">ABC transporter substrate-binding protein</fullName>
    </submittedName>
</protein>
<feature type="domain" description="Solute-binding protein family 5" evidence="2">
    <location>
        <begin position="97"/>
        <end position="460"/>
    </location>
</feature>
<dbReference type="CDD" id="cd08492">
    <property type="entry name" value="PBP2_NikA_DppA_OppA_like_15"/>
    <property type="match status" value="1"/>
</dbReference>
<feature type="signal peptide" evidence="1">
    <location>
        <begin position="1"/>
        <end position="32"/>
    </location>
</feature>
<sequence length="540" mass="58153">MSRSRTGPSHFDRLPLRPAALALLALALTATACSGDGSGTSAGGAAGAPRDGGTLVVGAEADPACLDPQQTGQLAAVDITRSMVDTLTDQDPRTGRIVPWLAKSWKRSTDGRDFTFVLRDGATFSDGAPVDAKAVKLTFDNLIKQPANGAPAYLRGYQGTTVRDAHTFTVRFDAPNAQFLQATSGVGLGILSPATFEKSNAQRCRGQFHGSGPYVLDHYTANQEVVLKRRKDYAWPSSLDDNRGAGHLEEVKFTFVSEAGARTSALSSGQVQVAKSVQPTDQAQFQGNGFHLLSKPAPGLVPPLSLNHVGALADEKVRKALLVGIDREQLVDTVFNSSYKPATSVLASTTPYYTDDSDKLGYDPDGAARLLDEAGWKKGEGGIRARNGKRLTLTWLIPAPMPPVDEYVQQQLRKLGVEVRLKAVQPAAYVEQQQKGQFDITAVAVTRADPDVLRNIFYSKGSNLWHLPASRLDTYLEQQASATDDKARREAVTRATDWILDHADTVPLYEGSLVHGVSDQVHGLTLDASTRLNLHDAWLG</sequence>
<evidence type="ECO:0000256" key="1">
    <source>
        <dbReference type="SAM" id="SignalP"/>
    </source>
</evidence>
<dbReference type="Pfam" id="PF00496">
    <property type="entry name" value="SBP_bac_5"/>
    <property type="match status" value="1"/>
</dbReference>
<accession>A0A6M4PS23</accession>